<evidence type="ECO:0000256" key="2">
    <source>
        <dbReference type="ARBA" id="ARBA00009549"/>
    </source>
</evidence>
<comment type="subcellular location">
    <subcellularLocation>
        <location evidence="1">Cytoplasm</location>
        <location evidence="1">Cytoskeleton</location>
        <location evidence="1">Spindle</location>
    </subcellularLocation>
</comment>
<dbReference type="SUPFAM" id="SSF52833">
    <property type="entry name" value="Thioredoxin-like"/>
    <property type="match status" value="1"/>
</dbReference>
<dbReference type="InParanoid" id="A0A409WM26"/>
<dbReference type="Gene3D" id="3.40.30.10">
    <property type="entry name" value="Glutaredoxin"/>
    <property type="match status" value="1"/>
</dbReference>
<dbReference type="PANTHER" id="PTHR21567:SF9">
    <property type="entry name" value="CLIP-ASSOCIATING PROTEIN"/>
    <property type="match status" value="1"/>
</dbReference>
<feature type="region of interest" description="Disordered" evidence="7">
    <location>
        <begin position="404"/>
        <end position="489"/>
    </location>
</feature>
<proteinExistence type="inferred from homology"/>
<feature type="region of interest" description="Disordered" evidence="7">
    <location>
        <begin position="1061"/>
        <end position="1082"/>
    </location>
</feature>
<feature type="compositionally biased region" description="Low complexity" evidence="7">
    <location>
        <begin position="404"/>
        <end position="413"/>
    </location>
</feature>
<comment type="caution">
    <text evidence="9">The sequence shown here is derived from an EMBL/GenBank/DDBJ whole genome shotgun (WGS) entry which is preliminary data.</text>
</comment>
<dbReference type="SUPFAM" id="SSF48371">
    <property type="entry name" value="ARM repeat"/>
    <property type="match status" value="1"/>
</dbReference>
<dbReference type="Pfam" id="PF10262">
    <property type="entry name" value="Rdx"/>
    <property type="match status" value="1"/>
</dbReference>
<feature type="region of interest" description="Disordered" evidence="7">
    <location>
        <begin position="766"/>
        <end position="883"/>
    </location>
</feature>
<dbReference type="GO" id="GO:0008017">
    <property type="term" value="F:microtubule binding"/>
    <property type="evidence" value="ECO:0007669"/>
    <property type="project" value="TreeGrafter"/>
</dbReference>
<evidence type="ECO:0000259" key="8">
    <source>
        <dbReference type="SMART" id="SM01349"/>
    </source>
</evidence>
<keyword evidence="3" id="KW-0132">Cell division</keyword>
<comment type="similarity">
    <text evidence="2">Belongs to the CLASP family.</text>
</comment>
<dbReference type="SMART" id="SM01349">
    <property type="entry name" value="TOG"/>
    <property type="match status" value="1"/>
</dbReference>
<keyword evidence="4" id="KW-0493">Microtubule</keyword>
<evidence type="ECO:0000256" key="6">
    <source>
        <dbReference type="ARBA" id="ARBA00023284"/>
    </source>
</evidence>
<dbReference type="STRING" id="93625.A0A409WM26"/>
<feature type="region of interest" description="Disordered" evidence="7">
    <location>
        <begin position="213"/>
        <end position="233"/>
    </location>
</feature>
<dbReference type="Proteomes" id="UP000283269">
    <property type="component" value="Unassembled WGS sequence"/>
</dbReference>
<feature type="domain" description="TOG" evidence="8">
    <location>
        <begin position="497"/>
        <end position="739"/>
    </location>
</feature>
<dbReference type="GO" id="GO:0090307">
    <property type="term" value="P:mitotic spindle assembly"/>
    <property type="evidence" value="ECO:0007669"/>
    <property type="project" value="TreeGrafter"/>
</dbReference>
<dbReference type="GO" id="GO:0005876">
    <property type="term" value="C:spindle microtubule"/>
    <property type="evidence" value="ECO:0007669"/>
    <property type="project" value="TreeGrafter"/>
</dbReference>
<dbReference type="InterPro" id="IPR034085">
    <property type="entry name" value="TOG"/>
</dbReference>
<feature type="compositionally biased region" description="Low complexity" evidence="7">
    <location>
        <begin position="990"/>
        <end position="1002"/>
    </location>
</feature>
<evidence type="ECO:0000256" key="3">
    <source>
        <dbReference type="ARBA" id="ARBA00022618"/>
    </source>
</evidence>
<dbReference type="GO" id="GO:0005815">
    <property type="term" value="C:microtubule organizing center"/>
    <property type="evidence" value="ECO:0007669"/>
    <property type="project" value="TreeGrafter"/>
</dbReference>
<feature type="compositionally biased region" description="Polar residues" evidence="7">
    <location>
        <begin position="832"/>
        <end position="847"/>
    </location>
</feature>
<dbReference type="OrthoDB" id="46159at2759"/>
<feature type="region of interest" description="Disordered" evidence="7">
    <location>
        <begin position="895"/>
        <end position="922"/>
    </location>
</feature>
<dbReference type="InterPro" id="IPR011893">
    <property type="entry name" value="Selenoprotein_Rdx-typ"/>
</dbReference>
<accession>A0A409WM26</accession>
<dbReference type="GO" id="GO:0005881">
    <property type="term" value="C:cytoplasmic microtubule"/>
    <property type="evidence" value="ECO:0007669"/>
    <property type="project" value="TreeGrafter"/>
</dbReference>
<evidence type="ECO:0000313" key="10">
    <source>
        <dbReference type="Proteomes" id="UP000283269"/>
    </source>
</evidence>
<reference evidence="9 10" key="1">
    <citation type="journal article" date="2018" name="Evol. Lett.">
        <title>Horizontal gene cluster transfer increased hallucinogenic mushroom diversity.</title>
        <authorList>
            <person name="Reynolds H.T."/>
            <person name="Vijayakumar V."/>
            <person name="Gluck-Thaler E."/>
            <person name="Korotkin H.B."/>
            <person name="Matheny P.B."/>
            <person name="Slot J.C."/>
        </authorList>
    </citation>
    <scope>NUCLEOTIDE SEQUENCE [LARGE SCALE GENOMIC DNA]</scope>
    <source>
        <strain evidence="9 10">2631</strain>
    </source>
</reference>
<gene>
    <name evidence="9" type="ORF">CVT25_003421</name>
</gene>
<dbReference type="Gene3D" id="1.25.10.10">
    <property type="entry name" value="Leucine-rich Repeat Variant"/>
    <property type="match status" value="2"/>
</dbReference>
<feature type="compositionally biased region" description="Low complexity" evidence="7">
    <location>
        <begin position="869"/>
        <end position="880"/>
    </location>
</feature>
<feature type="compositionally biased region" description="Low complexity" evidence="7">
    <location>
        <begin position="791"/>
        <end position="831"/>
    </location>
</feature>
<dbReference type="GO" id="GO:0051301">
    <property type="term" value="P:cell division"/>
    <property type="evidence" value="ECO:0007669"/>
    <property type="project" value="UniProtKB-KW"/>
</dbReference>
<dbReference type="InterPro" id="IPR011989">
    <property type="entry name" value="ARM-like"/>
</dbReference>
<dbReference type="EMBL" id="NHYD01003373">
    <property type="protein sequence ID" value="PPQ79539.1"/>
    <property type="molecule type" value="Genomic_DNA"/>
</dbReference>
<keyword evidence="6" id="KW-0676">Redox-active center</keyword>
<evidence type="ECO:0000256" key="5">
    <source>
        <dbReference type="ARBA" id="ARBA00022776"/>
    </source>
</evidence>
<keyword evidence="5" id="KW-0498">Mitosis</keyword>
<sequence length="1461" mass="158498">MATNDDDVAKNKLLDPSTFIFPQPLASTTVTIEFCDRQTLTELFLTFPPPTIGAITLIPLNKDDTAGRFRVWLSIPGLDSAVLVWDRKVEGGFPELKVLKQRIRDKLQPGKSLGHSDLSSFLPALIVVMDSGASLYEKLINQCKSNDVDVKVDALTKLQAQFESGSPEITDPEALINILKASLRTSNLHLTNATLSALPTILPPLITRPSNAYARSNTPVQNSSSTSSVSPSSSIDLSTLRSALTSFLQPGGVIDRLGDREKAQLKARETLVILGGYAFRAGGTNALPKSGKGVEPPIAMFERFIKEGGLASKVWKVREQSIFTLVHIRRTHHLFPIRPYATLLVDCLEDTDPHVRDCARVSVVELFSGPGVTDAARADLKKEMTKKGVRKTIVDGVLSKLLSSSTLSNNPPSHEGSENGDASNVKKDYVPPSLALQGKRPRVISQNASMSRTVSSSSAREISRPASRANVASPPPPQTPTAENSEIRPVYIASTRDLENEFAEMVKPFEGKETEHNWAAREQAIQLVRGMLKGEVHVKYQEQFLTGLKDGFIMWSTKTLASLRTTVAINTCCLYSELAIALGPLLDPHCEVLLTNLLKMAGFTKKITAQQSQATVATIMTYTSPQPRLVILLLWNALQEKTVQARAFVVGHFKLYLELHGTRFKTAIDGQNFIETLEKSLKKALADASPAVRETARVLYWVFDDIWPDRAQVILEGLDSIARKQVEKACPNPGGQAALPPTTPKVAKKSSVAAAIAASRAKAKAIATAPPSLRHQATSSSHAAAPKRDTSPSTSSRSPPVRPASPLRTSTSPPSASRRVVSASISRTTSAPSVNTASHSRTFSSVSEKVARGPSPSLSDQENKRRRLSSPLSGANSGSSVRNASSNIISTFEVTSSGKQPLSLNSVPKGFKGGAPKHSRQSLSRMFGHDDEDLLMAQTVPIPEDSDSDDGSVNLMSFSTSFNARTPAKSPPKSNKSQTISPVSDHRPTGSVSNALSSGSLSDMGTSQLPVVEDALRARAEQAESAAERLLELVEPEDDLMNSHPSIPSSLLKTGNGHAHATKVKTKPTPLPTIRGKPVPVTPNHRATAVMRQAALFADSPARNTQPSLLDVLQNQKQDNGWWLKRKICKLMREQTFHGANTQTVFSQVAPAKSNLSAQELDALISQLDKGDIDVPALQRLAIICMENAVVEPSSPSMSTASYPSSPTPLTPAHSLPTLHVDIWEKNKTFEKLFSALMKYLEPTRTEDELVYGLIVVWEILEGQSTYLEGKEGDIFSMILRIRYCNKLIVLEGTNAIRDTLTSKVDPVYGLTTMHASLRVFHLEPTPIAESEEIKAATYAFGLMALGKFILRLPAEIAEEELPRLKATLINSLNDKSSLIVRESAAAAIIAAQLVLRDETHLFALLDGLADDKKNLLTYLFDKHGARGTGLNGPTGMDKLEKEIRRLDTRTSTPLRSANGP</sequence>
<dbReference type="GO" id="GO:1990023">
    <property type="term" value="C:mitotic spindle midzone"/>
    <property type="evidence" value="ECO:0007669"/>
    <property type="project" value="TreeGrafter"/>
</dbReference>
<feature type="region of interest" description="Disordered" evidence="7">
    <location>
        <begin position="962"/>
        <end position="1006"/>
    </location>
</feature>
<evidence type="ECO:0000256" key="7">
    <source>
        <dbReference type="SAM" id="MobiDB-lite"/>
    </source>
</evidence>
<protein>
    <recommendedName>
        <fullName evidence="8">TOG domain-containing protein</fullName>
    </recommendedName>
</protein>
<dbReference type="InterPro" id="IPR016024">
    <property type="entry name" value="ARM-type_fold"/>
</dbReference>
<feature type="compositionally biased region" description="Low complexity" evidence="7">
    <location>
        <begin position="448"/>
        <end position="469"/>
    </location>
</feature>
<keyword evidence="10" id="KW-1185">Reference proteome</keyword>
<dbReference type="PANTHER" id="PTHR21567">
    <property type="entry name" value="CLASP"/>
    <property type="match status" value="1"/>
</dbReference>
<organism evidence="9 10">
    <name type="scientific">Psilocybe cyanescens</name>
    <dbReference type="NCBI Taxonomy" id="93625"/>
    <lineage>
        <taxon>Eukaryota</taxon>
        <taxon>Fungi</taxon>
        <taxon>Dikarya</taxon>
        <taxon>Basidiomycota</taxon>
        <taxon>Agaricomycotina</taxon>
        <taxon>Agaricomycetes</taxon>
        <taxon>Agaricomycetidae</taxon>
        <taxon>Agaricales</taxon>
        <taxon>Agaricineae</taxon>
        <taxon>Strophariaceae</taxon>
        <taxon>Psilocybe</taxon>
    </lineage>
</organism>
<feature type="compositionally biased region" description="Polar residues" evidence="7">
    <location>
        <begin position="972"/>
        <end position="982"/>
    </location>
</feature>
<evidence type="ECO:0000313" key="9">
    <source>
        <dbReference type="EMBL" id="PPQ79539.1"/>
    </source>
</evidence>
<evidence type="ECO:0000256" key="4">
    <source>
        <dbReference type="ARBA" id="ARBA00022701"/>
    </source>
</evidence>
<keyword evidence="5" id="KW-0131">Cell cycle</keyword>
<dbReference type="InterPro" id="IPR024395">
    <property type="entry name" value="CLASP_N_dom"/>
</dbReference>
<dbReference type="InterPro" id="IPR036249">
    <property type="entry name" value="Thioredoxin-like_sf"/>
</dbReference>
<feature type="compositionally biased region" description="Polar residues" evidence="7">
    <location>
        <begin position="895"/>
        <end position="906"/>
    </location>
</feature>
<evidence type="ECO:0000256" key="1">
    <source>
        <dbReference type="ARBA" id="ARBA00004186"/>
    </source>
</evidence>
<name>A0A409WM26_PSICY</name>
<dbReference type="Pfam" id="PF12348">
    <property type="entry name" value="CLASP_N"/>
    <property type="match status" value="1"/>
</dbReference>